<dbReference type="Proteomes" id="UP001066276">
    <property type="component" value="Chromosome 1_1"/>
</dbReference>
<sequence length="178" mass="19670">MEYVDPFMLQAFVPVVRGKVLTRQGALRTAGTSWHGADEVRSAAEGVAVPGGRVACEHHRKEEASQAVKDPSKINFGFRVKLKTGSSPSDKEQEHTLMNIDIEKLTGLIKKLKLEGAADKNGIPNALFRRDTTFWAYYLALLFNDLQGTMRLPDTWKGSIFHLIYITGNPAAPSNSLD</sequence>
<proteinExistence type="predicted"/>
<organism evidence="1 2">
    <name type="scientific">Pleurodeles waltl</name>
    <name type="common">Iberian ribbed newt</name>
    <dbReference type="NCBI Taxonomy" id="8319"/>
    <lineage>
        <taxon>Eukaryota</taxon>
        <taxon>Metazoa</taxon>
        <taxon>Chordata</taxon>
        <taxon>Craniata</taxon>
        <taxon>Vertebrata</taxon>
        <taxon>Euteleostomi</taxon>
        <taxon>Amphibia</taxon>
        <taxon>Batrachia</taxon>
        <taxon>Caudata</taxon>
        <taxon>Salamandroidea</taxon>
        <taxon>Salamandridae</taxon>
        <taxon>Pleurodelinae</taxon>
        <taxon>Pleurodeles</taxon>
    </lineage>
</organism>
<gene>
    <name evidence="1" type="ORF">NDU88_005121</name>
</gene>
<accession>A0AAV7WWZ9</accession>
<dbReference type="EMBL" id="JANPWB010000001">
    <property type="protein sequence ID" value="KAJ1217527.1"/>
    <property type="molecule type" value="Genomic_DNA"/>
</dbReference>
<evidence type="ECO:0000313" key="1">
    <source>
        <dbReference type="EMBL" id="KAJ1217527.1"/>
    </source>
</evidence>
<evidence type="ECO:0000313" key="2">
    <source>
        <dbReference type="Proteomes" id="UP001066276"/>
    </source>
</evidence>
<keyword evidence="2" id="KW-1185">Reference proteome</keyword>
<comment type="caution">
    <text evidence="1">The sequence shown here is derived from an EMBL/GenBank/DDBJ whole genome shotgun (WGS) entry which is preliminary data.</text>
</comment>
<reference evidence="1" key="1">
    <citation type="journal article" date="2022" name="bioRxiv">
        <title>Sequencing and chromosome-scale assembly of the giantPleurodeles waltlgenome.</title>
        <authorList>
            <person name="Brown T."/>
            <person name="Elewa A."/>
            <person name="Iarovenko S."/>
            <person name="Subramanian E."/>
            <person name="Araus A.J."/>
            <person name="Petzold A."/>
            <person name="Susuki M."/>
            <person name="Suzuki K.-i.T."/>
            <person name="Hayashi T."/>
            <person name="Toyoda A."/>
            <person name="Oliveira C."/>
            <person name="Osipova E."/>
            <person name="Leigh N.D."/>
            <person name="Simon A."/>
            <person name="Yun M.H."/>
        </authorList>
    </citation>
    <scope>NUCLEOTIDE SEQUENCE</scope>
    <source>
        <strain evidence="1">20211129_DDA</strain>
        <tissue evidence="1">Liver</tissue>
    </source>
</reference>
<dbReference type="AlphaFoldDB" id="A0AAV7WWZ9"/>
<name>A0AAV7WWZ9_PLEWA</name>
<protein>
    <submittedName>
        <fullName evidence="1">Uncharacterized protein</fullName>
    </submittedName>
</protein>